<keyword evidence="1" id="KW-1133">Transmembrane helix</keyword>
<dbReference type="EMBL" id="VDGI01000005">
    <property type="protein sequence ID" value="TQR20513.1"/>
    <property type="molecule type" value="Genomic_DNA"/>
</dbReference>
<evidence type="ECO:0000313" key="3">
    <source>
        <dbReference type="Proteomes" id="UP000316626"/>
    </source>
</evidence>
<sequence>MNKFQKGFYIIGYFLGTLFCIAGFFLVDAPSIGSRLGRLLLTLILFNGLIYVGHQAHKKIAHLTKNNRM</sequence>
<protein>
    <submittedName>
        <fullName evidence="2">Uncharacterized protein</fullName>
    </submittedName>
</protein>
<comment type="caution">
    <text evidence="2">The sequence shown here is derived from an EMBL/GenBank/DDBJ whole genome shotgun (WGS) entry which is preliminary data.</text>
</comment>
<accession>A0A544TSU0</accession>
<organism evidence="2 3">
    <name type="scientific">Psychrobacillus vulpis</name>
    <dbReference type="NCBI Taxonomy" id="2325572"/>
    <lineage>
        <taxon>Bacteria</taxon>
        <taxon>Bacillati</taxon>
        <taxon>Bacillota</taxon>
        <taxon>Bacilli</taxon>
        <taxon>Bacillales</taxon>
        <taxon>Bacillaceae</taxon>
        <taxon>Psychrobacillus</taxon>
    </lineage>
</organism>
<name>A0A544TSU0_9BACI</name>
<proteinExistence type="predicted"/>
<dbReference type="Proteomes" id="UP000316626">
    <property type="component" value="Unassembled WGS sequence"/>
</dbReference>
<feature type="transmembrane region" description="Helical" evidence="1">
    <location>
        <begin position="7"/>
        <end position="26"/>
    </location>
</feature>
<keyword evidence="3" id="KW-1185">Reference proteome</keyword>
<reference evidence="2 3" key="1">
    <citation type="submission" date="2019-06" db="EMBL/GenBank/DDBJ databases">
        <title>Psychrobacillus vulpis sp. nov., a new species isolated from feces of a red fox that inhabits in The Tablas de Daimiel Natural Park, Albacete, Spain.</title>
        <authorList>
            <person name="Rodriguez M."/>
            <person name="Reina J.C."/>
            <person name="Bejar V."/>
            <person name="Llamas I."/>
        </authorList>
    </citation>
    <scope>NUCLEOTIDE SEQUENCE [LARGE SCALE GENOMIC DNA]</scope>
    <source>
        <strain evidence="2 3">Z8</strain>
    </source>
</reference>
<keyword evidence="1" id="KW-0812">Transmembrane</keyword>
<dbReference type="AlphaFoldDB" id="A0A544TSU0"/>
<feature type="transmembrane region" description="Helical" evidence="1">
    <location>
        <begin position="32"/>
        <end position="52"/>
    </location>
</feature>
<gene>
    <name evidence="2" type="ORF">FG384_07080</name>
</gene>
<evidence type="ECO:0000313" key="2">
    <source>
        <dbReference type="EMBL" id="TQR20513.1"/>
    </source>
</evidence>
<dbReference type="RefSeq" id="WP_142641895.1">
    <property type="nucleotide sequence ID" value="NZ_VDGI01000005.1"/>
</dbReference>
<keyword evidence="1" id="KW-0472">Membrane</keyword>
<evidence type="ECO:0000256" key="1">
    <source>
        <dbReference type="SAM" id="Phobius"/>
    </source>
</evidence>